<evidence type="ECO:0000313" key="2">
    <source>
        <dbReference type="EMBL" id="GFY68656.1"/>
    </source>
</evidence>
<evidence type="ECO:0000256" key="1">
    <source>
        <dbReference type="SAM" id="SignalP"/>
    </source>
</evidence>
<comment type="caution">
    <text evidence="2">The sequence shown here is derived from an EMBL/GenBank/DDBJ whole genome shotgun (WGS) entry which is preliminary data.</text>
</comment>
<dbReference type="Gene3D" id="2.70.170.10">
    <property type="entry name" value="Neurotransmitter-gated ion-channel ligand-binding domain"/>
    <property type="match status" value="1"/>
</dbReference>
<feature type="chain" id="PRO_5036461555" evidence="1">
    <location>
        <begin position="19"/>
        <end position="76"/>
    </location>
</feature>
<dbReference type="SUPFAM" id="SSF63712">
    <property type="entry name" value="Nicotinic receptor ligand binding domain-like"/>
    <property type="match status" value="1"/>
</dbReference>
<dbReference type="Proteomes" id="UP000886998">
    <property type="component" value="Unassembled WGS sequence"/>
</dbReference>
<gene>
    <name evidence="2" type="primary">GluClalpha_6</name>
    <name evidence="2" type="ORF">TNIN_117731</name>
</gene>
<sequence>MKLICYFILWLFVQVSNGNISQHKKNTLDKMLKNYEASVRPFISGTSDFPTKVSVNIFITDIFDVSDVKMVRLLID</sequence>
<name>A0A8X6YCT2_9ARAC</name>
<protein>
    <submittedName>
        <fullName evidence="2">Glutamate-gated chloride channel</fullName>
    </submittedName>
</protein>
<reference evidence="2" key="1">
    <citation type="submission" date="2020-08" db="EMBL/GenBank/DDBJ databases">
        <title>Multicomponent nature underlies the extraordinary mechanical properties of spider dragline silk.</title>
        <authorList>
            <person name="Kono N."/>
            <person name="Nakamura H."/>
            <person name="Mori M."/>
            <person name="Yoshida Y."/>
            <person name="Ohtoshi R."/>
            <person name="Malay A.D."/>
            <person name="Moran D.A.P."/>
            <person name="Tomita M."/>
            <person name="Numata K."/>
            <person name="Arakawa K."/>
        </authorList>
    </citation>
    <scope>NUCLEOTIDE SEQUENCE</scope>
</reference>
<feature type="signal peptide" evidence="1">
    <location>
        <begin position="1"/>
        <end position="18"/>
    </location>
</feature>
<keyword evidence="3" id="KW-1185">Reference proteome</keyword>
<keyword evidence="1" id="KW-0732">Signal</keyword>
<dbReference type="InterPro" id="IPR036734">
    <property type="entry name" value="Neur_chan_lig-bd_sf"/>
</dbReference>
<dbReference type="GO" id="GO:0016020">
    <property type="term" value="C:membrane"/>
    <property type="evidence" value="ECO:0007669"/>
    <property type="project" value="InterPro"/>
</dbReference>
<proteinExistence type="predicted"/>
<evidence type="ECO:0000313" key="3">
    <source>
        <dbReference type="Proteomes" id="UP000886998"/>
    </source>
</evidence>
<dbReference type="EMBL" id="BMAV01017175">
    <property type="protein sequence ID" value="GFY68656.1"/>
    <property type="molecule type" value="Genomic_DNA"/>
</dbReference>
<dbReference type="GO" id="GO:0005230">
    <property type="term" value="F:extracellular ligand-gated monoatomic ion channel activity"/>
    <property type="evidence" value="ECO:0007669"/>
    <property type="project" value="InterPro"/>
</dbReference>
<organism evidence="2 3">
    <name type="scientific">Trichonephila inaurata madagascariensis</name>
    <dbReference type="NCBI Taxonomy" id="2747483"/>
    <lineage>
        <taxon>Eukaryota</taxon>
        <taxon>Metazoa</taxon>
        <taxon>Ecdysozoa</taxon>
        <taxon>Arthropoda</taxon>
        <taxon>Chelicerata</taxon>
        <taxon>Arachnida</taxon>
        <taxon>Araneae</taxon>
        <taxon>Araneomorphae</taxon>
        <taxon>Entelegynae</taxon>
        <taxon>Araneoidea</taxon>
        <taxon>Nephilidae</taxon>
        <taxon>Trichonephila</taxon>
        <taxon>Trichonephila inaurata</taxon>
    </lineage>
</organism>
<accession>A0A8X6YCT2</accession>
<dbReference type="AlphaFoldDB" id="A0A8X6YCT2"/>